<keyword evidence="7" id="KW-1185">Reference proteome</keyword>
<keyword evidence="1" id="KW-0479">Metal-binding</keyword>
<feature type="domain" description="MYND-type" evidence="5">
    <location>
        <begin position="26"/>
        <end position="68"/>
    </location>
</feature>
<evidence type="ECO:0000313" key="6">
    <source>
        <dbReference type="EMBL" id="KAK7046372.1"/>
    </source>
</evidence>
<evidence type="ECO:0000259" key="5">
    <source>
        <dbReference type="PROSITE" id="PS50865"/>
    </source>
</evidence>
<gene>
    <name evidence="6" type="ORF">R3P38DRAFT_3307753</name>
</gene>
<evidence type="ECO:0000256" key="2">
    <source>
        <dbReference type="ARBA" id="ARBA00022771"/>
    </source>
</evidence>
<accession>A0AAW0D3T9</accession>
<dbReference type="SUPFAM" id="SSF144232">
    <property type="entry name" value="HIT/MYND zinc finger-like"/>
    <property type="match status" value="1"/>
</dbReference>
<organism evidence="6 7">
    <name type="scientific">Favolaschia claudopus</name>
    <dbReference type="NCBI Taxonomy" id="2862362"/>
    <lineage>
        <taxon>Eukaryota</taxon>
        <taxon>Fungi</taxon>
        <taxon>Dikarya</taxon>
        <taxon>Basidiomycota</taxon>
        <taxon>Agaricomycotina</taxon>
        <taxon>Agaricomycetes</taxon>
        <taxon>Agaricomycetidae</taxon>
        <taxon>Agaricales</taxon>
        <taxon>Marasmiineae</taxon>
        <taxon>Mycenaceae</taxon>
        <taxon>Favolaschia</taxon>
    </lineage>
</organism>
<proteinExistence type="predicted"/>
<dbReference type="InterPro" id="IPR002893">
    <property type="entry name" value="Znf_MYND"/>
</dbReference>
<dbReference type="Proteomes" id="UP001362999">
    <property type="component" value="Unassembled WGS sequence"/>
</dbReference>
<dbReference type="Pfam" id="PF01753">
    <property type="entry name" value="zf-MYND"/>
    <property type="match status" value="1"/>
</dbReference>
<dbReference type="AlphaFoldDB" id="A0AAW0D3T9"/>
<protein>
    <recommendedName>
        <fullName evidence="5">MYND-type domain-containing protein</fullName>
    </recommendedName>
</protein>
<evidence type="ECO:0000313" key="7">
    <source>
        <dbReference type="Proteomes" id="UP001362999"/>
    </source>
</evidence>
<evidence type="ECO:0000256" key="1">
    <source>
        <dbReference type="ARBA" id="ARBA00022723"/>
    </source>
</evidence>
<reference evidence="6 7" key="1">
    <citation type="journal article" date="2024" name="J Genomics">
        <title>Draft genome sequencing and assembly of Favolaschia claudopus CIRM-BRFM 2984 isolated from oak limbs.</title>
        <authorList>
            <person name="Navarro D."/>
            <person name="Drula E."/>
            <person name="Chaduli D."/>
            <person name="Cazenave R."/>
            <person name="Ahrendt S."/>
            <person name="Wang J."/>
            <person name="Lipzen A."/>
            <person name="Daum C."/>
            <person name="Barry K."/>
            <person name="Grigoriev I.V."/>
            <person name="Favel A."/>
            <person name="Rosso M.N."/>
            <person name="Martin F."/>
        </authorList>
    </citation>
    <scope>NUCLEOTIDE SEQUENCE [LARGE SCALE GENOMIC DNA]</scope>
    <source>
        <strain evidence="6 7">CIRM-BRFM 2984</strain>
    </source>
</reference>
<dbReference type="GO" id="GO:0008270">
    <property type="term" value="F:zinc ion binding"/>
    <property type="evidence" value="ECO:0007669"/>
    <property type="project" value="UniProtKB-KW"/>
</dbReference>
<evidence type="ECO:0000256" key="4">
    <source>
        <dbReference type="PROSITE-ProRule" id="PRU00134"/>
    </source>
</evidence>
<keyword evidence="3" id="KW-0862">Zinc</keyword>
<dbReference type="PROSITE" id="PS50865">
    <property type="entry name" value="ZF_MYND_2"/>
    <property type="match status" value="1"/>
</dbReference>
<name>A0AAW0D3T9_9AGAR</name>
<comment type="caution">
    <text evidence="6">The sequence shown here is derived from an EMBL/GenBank/DDBJ whole genome shotgun (WGS) entry which is preliminary data.</text>
</comment>
<evidence type="ECO:0000256" key="3">
    <source>
        <dbReference type="ARBA" id="ARBA00022833"/>
    </source>
</evidence>
<sequence length="277" mass="31124">MDGLYSTTHPLPMFHDGLPLHIHQRCSSCLQVQRSHASQLSTCGGCGVAKYCSKACQVAHRPAHKAECNGHKAERLHLAEKTGMESAYADLTAWIQYYDAPLRNCALACMRLPENPHMERDAFFCVALHHTGDLTLPIHNRFVVLEISRRGRDEIRLRPKLSASVSLQPKACNCGKAEFGKSFYGCILMHIASFFGPDMNALSERVMHFHIDKTLAKANIARQDWSVLLREYVELGAKMHFKCGKVPGAEDICCCGGWVHEEEKRRAFTDIGKKEEE</sequence>
<dbReference type="EMBL" id="JAWWNJ010000010">
    <property type="protein sequence ID" value="KAK7046372.1"/>
    <property type="molecule type" value="Genomic_DNA"/>
</dbReference>
<dbReference type="Gene3D" id="6.10.140.2220">
    <property type="match status" value="1"/>
</dbReference>
<keyword evidence="2 4" id="KW-0863">Zinc-finger</keyword>